<dbReference type="Proteomes" id="UP000291981">
    <property type="component" value="Unassembled WGS sequence"/>
</dbReference>
<sequence length="362" mass="42223">MDQNTELKILNLQEEDSLKLYTQLLDGIDFQNPFLRPELITNDAGHQKIPYACIYFEFGEPKILMPLFLRPVEKRDSIAYFDVVSPYGYAGPALKQCVTESNLEDFWKKLDDWYVNNNVISEFIRFSLNGNYRGYNGQLVHTLNNVSGTIQNEDVMWTSFKPKVRNNYRRAVNNDLDFKLYHQNITKDQIEIFYSIYTSTMKRNQAKDNYFFEIGYFENFINKNPEKCLLALVYKDDVAISTELVLIYGQTLYSFLGGTRSDYFHTRPNDFLKINVMKWAVQNGMENYVLGGGRSDKDSLYQYKKSFFPKQEDVVFYTGRKIVLPGIYDAIVADRNPKHVNSGNTNPQLTGFFPKYREPIPA</sequence>
<dbReference type="GO" id="GO:0071555">
    <property type="term" value="P:cell wall organization"/>
    <property type="evidence" value="ECO:0007669"/>
    <property type="project" value="UniProtKB-KW"/>
</dbReference>
<keyword evidence="5" id="KW-0012">Acyltransferase</keyword>
<keyword evidence="2 8" id="KW-0808">Transferase</keyword>
<dbReference type="GO" id="GO:0009252">
    <property type="term" value="P:peptidoglycan biosynthetic process"/>
    <property type="evidence" value="ECO:0007669"/>
    <property type="project" value="UniProtKB-KW"/>
</dbReference>
<evidence type="ECO:0000256" key="2">
    <source>
        <dbReference type="ARBA" id="ARBA00022679"/>
    </source>
</evidence>
<feature type="domain" description="BioF2-like acetyltransferase" evidence="7">
    <location>
        <begin position="163"/>
        <end position="304"/>
    </location>
</feature>
<evidence type="ECO:0000256" key="1">
    <source>
        <dbReference type="ARBA" id="ARBA00009943"/>
    </source>
</evidence>
<protein>
    <submittedName>
        <fullName evidence="8">Peptidoglycan bridge formation glycyltransferase FemA/FemB family protein</fullName>
    </submittedName>
</protein>
<keyword evidence="6" id="KW-0961">Cell wall biogenesis/degradation</keyword>
<keyword evidence="4" id="KW-0573">Peptidoglycan synthesis</keyword>
<dbReference type="PANTHER" id="PTHR36174:SF1">
    <property type="entry name" value="LIPID II:GLYCINE GLYCYLTRANSFERASE"/>
    <property type="match status" value="1"/>
</dbReference>
<evidence type="ECO:0000313" key="8">
    <source>
        <dbReference type="EMBL" id="TAI48564.1"/>
    </source>
</evidence>
<evidence type="ECO:0000256" key="4">
    <source>
        <dbReference type="ARBA" id="ARBA00022984"/>
    </source>
</evidence>
<gene>
    <name evidence="8" type="ORF">EW142_01815</name>
</gene>
<dbReference type="InterPro" id="IPR016181">
    <property type="entry name" value="Acyl_CoA_acyltransferase"/>
</dbReference>
<dbReference type="Pfam" id="PF13480">
    <property type="entry name" value="Acetyltransf_6"/>
    <property type="match status" value="1"/>
</dbReference>
<dbReference type="SUPFAM" id="SSF55729">
    <property type="entry name" value="Acyl-CoA N-acyltransferases (Nat)"/>
    <property type="match status" value="1"/>
</dbReference>
<dbReference type="OrthoDB" id="9785911at2"/>
<dbReference type="GO" id="GO:0016755">
    <property type="term" value="F:aminoacyltransferase activity"/>
    <property type="evidence" value="ECO:0007669"/>
    <property type="project" value="InterPro"/>
</dbReference>
<dbReference type="InterPro" id="IPR003447">
    <property type="entry name" value="FEMABX"/>
</dbReference>
<comment type="similarity">
    <text evidence="1">Belongs to the FemABX family.</text>
</comment>
<evidence type="ECO:0000256" key="3">
    <source>
        <dbReference type="ARBA" id="ARBA00022960"/>
    </source>
</evidence>
<keyword evidence="3" id="KW-0133">Cell shape</keyword>
<evidence type="ECO:0000256" key="5">
    <source>
        <dbReference type="ARBA" id="ARBA00023315"/>
    </source>
</evidence>
<name>A0A4Q8QFC6_9FLAO</name>
<accession>A0A4Q8QFC6</accession>
<evidence type="ECO:0000259" key="7">
    <source>
        <dbReference type="Pfam" id="PF13480"/>
    </source>
</evidence>
<dbReference type="EMBL" id="SGIU01000001">
    <property type="protein sequence ID" value="TAI48564.1"/>
    <property type="molecule type" value="Genomic_DNA"/>
</dbReference>
<dbReference type="RefSeq" id="WP_130608823.1">
    <property type="nucleotide sequence ID" value="NZ_SGIU01000001.1"/>
</dbReference>
<dbReference type="Gene3D" id="3.40.630.30">
    <property type="match status" value="1"/>
</dbReference>
<evidence type="ECO:0000256" key="6">
    <source>
        <dbReference type="ARBA" id="ARBA00023316"/>
    </source>
</evidence>
<comment type="caution">
    <text evidence="8">The sequence shown here is derived from an EMBL/GenBank/DDBJ whole genome shotgun (WGS) entry which is preliminary data.</text>
</comment>
<organism evidence="8 9">
    <name type="scientific">Flagellimonas allohymeniacidonis</name>
    <dbReference type="NCBI Taxonomy" id="2517819"/>
    <lineage>
        <taxon>Bacteria</taxon>
        <taxon>Pseudomonadati</taxon>
        <taxon>Bacteroidota</taxon>
        <taxon>Flavobacteriia</taxon>
        <taxon>Flavobacteriales</taxon>
        <taxon>Flavobacteriaceae</taxon>
        <taxon>Flagellimonas</taxon>
    </lineage>
</organism>
<dbReference type="InterPro" id="IPR050644">
    <property type="entry name" value="PG_Glycine_Bridge_Synth"/>
</dbReference>
<keyword evidence="9" id="KW-1185">Reference proteome</keyword>
<dbReference type="GO" id="GO:0008360">
    <property type="term" value="P:regulation of cell shape"/>
    <property type="evidence" value="ECO:0007669"/>
    <property type="project" value="UniProtKB-KW"/>
</dbReference>
<reference evidence="8 9" key="1">
    <citation type="submission" date="2019-02" db="EMBL/GenBank/DDBJ databases">
        <title>Draft genome sequence of Muricauda sp. 176CP4-71.</title>
        <authorList>
            <person name="Park J.-S."/>
        </authorList>
    </citation>
    <scope>NUCLEOTIDE SEQUENCE [LARGE SCALE GENOMIC DNA]</scope>
    <source>
        <strain evidence="8 9">176CP4-71</strain>
    </source>
</reference>
<dbReference type="PANTHER" id="PTHR36174">
    <property type="entry name" value="LIPID II:GLYCINE GLYCYLTRANSFERASE"/>
    <property type="match status" value="1"/>
</dbReference>
<dbReference type="InterPro" id="IPR038740">
    <property type="entry name" value="BioF2-like_GNAT_dom"/>
</dbReference>
<dbReference type="PROSITE" id="PS51191">
    <property type="entry name" value="FEMABX"/>
    <property type="match status" value="1"/>
</dbReference>
<proteinExistence type="inferred from homology"/>
<dbReference type="AlphaFoldDB" id="A0A4Q8QFC6"/>
<evidence type="ECO:0000313" key="9">
    <source>
        <dbReference type="Proteomes" id="UP000291981"/>
    </source>
</evidence>